<dbReference type="HOGENOM" id="CLU_3014819_0_0_1"/>
<dbReference type="EMBL" id="KN824989">
    <property type="protein sequence ID" value="KIK96391.1"/>
    <property type="molecule type" value="Genomic_DNA"/>
</dbReference>
<dbReference type="InParanoid" id="A0A0D0DZZ8"/>
<accession>A0A0D0DZZ8</accession>
<sequence length="56" mass="5943">MLAWPLAGTPGLRFLSRSLPGRLSSYRCSAYTGALESHDAAAESLIDVNGDMESSL</sequence>
<gene>
    <name evidence="1" type="ORF">PAXRUDRAFT_826015</name>
</gene>
<dbReference type="Proteomes" id="UP000054538">
    <property type="component" value="Unassembled WGS sequence"/>
</dbReference>
<proteinExistence type="predicted"/>
<reference evidence="1 2" key="1">
    <citation type="submission" date="2014-04" db="EMBL/GenBank/DDBJ databases">
        <authorList>
            <consortium name="DOE Joint Genome Institute"/>
            <person name="Kuo A."/>
            <person name="Kohler A."/>
            <person name="Jargeat P."/>
            <person name="Nagy L.G."/>
            <person name="Floudas D."/>
            <person name="Copeland A."/>
            <person name="Barry K.W."/>
            <person name="Cichocki N."/>
            <person name="Veneault-Fourrey C."/>
            <person name="LaButti K."/>
            <person name="Lindquist E.A."/>
            <person name="Lipzen A."/>
            <person name="Lundell T."/>
            <person name="Morin E."/>
            <person name="Murat C."/>
            <person name="Sun H."/>
            <person name="Tunlid A."/>
            <person name="Henrissat B."/>
            <person name="Grigoriev I.V."/>
            <person name="Hibbett D.S."/>
            <person name="Martin F."/>
            <person name="Nordberg H.P."/>
            <person name="Cantor M.N."/>
            <person name="Hua S.X."/>
        </authorList>
    </citation>
    <scope>NUCLEOTIDE SEQUENCE [LARGE SCALE GENOMIC DNA]</scope>
    <source>
        <strain evidence="1 2">Ve08.2h10</strain>
    </source>
</reference>
<reference evidence="2" key="2">
    <citation type="submission" date="2015-01" db="EMBL/GenBank/DDBJ databases">
        <title>Evolutionary Origins and Diversification of the Mycorrhizal Mutualists.</title>
        <authorList>
            <consortium name="DOE Joint Genome Institute"/>
            <consortium name="Mycorrhizal Genomics Consortium"/>
            <person name="Kohler A."/>
            <person name="Kuo A."/>
            <person name="Nagy L.G."/>
            <person name="Floudas D."/>
            <person name="Copeland A."/>
            <person name="Barry K.W."/>
            <person name="Cichocki N."/>
            <person name="Veneault-Fourrey C."/>
            <person name="LaButti K."/>
            <person name="Lindquist E.A."/>
            <person name="Lipzen A."/>
            <person name="Lundell T."/>
            <person name="Morin E."/>
            <person name="Murat C."/>
            <person name="Riley R."/>
            <person name="Ohm R."/>
            <person name="Sun H."/>
            <person name="Tunlid A."/>
            <person name="Henrissat B."/>
            <person name="Grigoriev I.V."/>
            <person name="Hibbett D.S."/>
            <person name="Martin F."/>
        </authorList>
    </citation>
    <scope>NUCLEOTIDE SEQUENCE [LARGE SCALE GENOMIC DNA]</scope>
    <source>
        <strain evidence="2">Ve08.2h10</strain>
    </source>
</reference>
<organism evidence="1 2">
    <name type="scientific">Paxillus rubicundulus Ve08.2h10</name>
    <dbReference type="NCBI Taxonomy" id="930991"/>
    <lineage>
        <taxon>Eukaryota</taxon>
        <taxon>Fungi</taxon>
        <taxon>Dikarya</taxon>
        <taxon>Basidiomycota</taxon>
        <taxon>Agaricomycotina</taxon>
        <taxon>Agaricomycetes</taxon>
        <taxon>Agaricomycetidae</taxon>
        <taxon>Boletales</taxon>
        <taxon>Paxilineae</taxon>
        <taxon>Paxillaceae</taxon>
        <taxon>Paxillus</taxon>
    </lineage>
</organism>
<evidence type="ECO:0000313" key="1">
    <source>
        <dbReference type="EMBL" id="KIK96391.1"/>
    </source>
</evidence>
<evidence type="ECO:0000313" key="2">
    <source>
        <dbReference type="Proteomes" id="UP000054538"/>
    </source>
</evidence>
<dbReference type="AlphaFoldDB" id="A0A0D0DZZ8"/>
<keyword evidence="2" id="KW-1185">Reference proteome</keyword>
<protein>
    <submittedName>
        <fullName evidence="1">Uncharacterized protein</fullName>
    </submittedName>
</protein>
<name>A0A0D0DZZ8_9AGAM</name>